<dbReference type="InterPro" id="IPR000884">
    <property type="entry name" value="TSP1_rpt"/>
</dbReference>
<evidence type="ECO:0000256" key="1">
    <source>
        <dbReference type="SAM" id="MobiDB-lite"/>
    </source>
</evidence>
<feature type="region of interest" description="Disordered" evidence="1">
    <location>
        <begin position="169"/>
        <end position="204"/>
    </location>
</feature>
<evidence type="ECO:0008006" key="4">
    <source>
        <dbReference type="Google" id="ProtNLM"/>
    </source>
</evidence>
<reference evidence="2" key="1">
    <citation type="submission" date="2023-01" db="EMBL/GenBank/DDBJ databases">
        <title>Genome assembly of the deep-sea coral Lophelia pertusa.</title>
        <authorList>
            <person name="Herrera S."/>
            <person name="Cordes E."/>
        </authorList>
    </citation>
    <scope>NUCLEOTIDE SEQUENCE</scope>
    <source>
        <strain evidence="2">USNM1676648</strain>
        <tissue evidence="2">Polyp</tissue>
    </source>
</reference>
<feature type="compositionally biased region" description="Basic residues" evidence="1">
    <location>
        <begin position="191"/>
        <end position="203"/>
    </location>
</feature>
<dbReference type="AlphaFoldDB" id="A0A9X0D9M6"/>
<evidence type="ECO:0000313" key="3">
    <source>
        <dbReference type="Proteomes" id="UP001163046"/>
    </source>
</evidence>
<dbReference type="PROSITE" id="PS50092">
    <property type="entry name" value="TSP1"/>
    <property type="match status" value="2"/>
</dbReference>
<keyword evidence="3" id="KW-1185">Reference proteome</keyword>
<dbReference type="SUPFAM" id="SSF82895">
    <property type="entry name" value="TSP-1 type 1 repeat"/>
    <property type="match status" value="1"/>
</dbReference>
<evidence type="ECO:0000313" key="2">
    <source>
        <dbReference type="EMBL" id="KAJ7392442.1"/>
    </source>
</evidence>
<gene>
    <name evidence="2" type="ORF">OS493_012105</name>
</gene>
<dbReference type="Pfam" id="PF00090">
    <property type="entry name" value="TSP_1"/>
    <property type="match status" value="2"/>
</dbReference>
<protein>
    <recommendedName>
        <fullName evidence="4">Apple domain-containing protein</fullName>
    </recommendedName>
</protein>
<dbReference type="SMART" id="SM00209">
    <property type="entry name" value="TSP1"/>
    <property type="match status" value="2"/>
</dbReference>
<dbReference type="InterPro" id="IPR036383">
    <property type="entry name" value="TSP1_rpt_sf"/>
</dbReference>
<dbReference type="OrthoDB" id="5990224at2759"/>
<dbReference type="Proteomes" id="UP001163046">
    <property type="component" value="Unassembled WGS sequence"/>
</dbReference>
<comment type="caution">
    <text evidence="2">The sequence shown here is derived from an EMBL/GenBank/DDBJ whole genome shotgun (WGS) entry which is preliminary data.</text>
</comment>
<proteinExistence type="predicted"/>
<accession>A0A9X0D9M6</accession>
<organism evidence="2 3">
    <name type="scientific">Desmophyllum pertusum</name>
    <dbReference type="NCBI Taxonomy" id="174260"/>
    <lineage>
        <taxon>Eukaryota</taxon>
        <taxon>Metazoa</taxon>
        <taxon>Cnidaria</taxon>
        <taxon>Anthozoa</taxon>
        <taxon>Hexacorallia</taxon>
        <taxon>Scleractinia</taxon>
        <taxon>Caryophylliina</taxon>
        <taxon>Caryophylliidae</taxon>
        <taxon>Desmophyllum</taxon>
    </lineage>
</organism>
<sequence>MEKYPTTEFVIAQDKTSLLKEKIQRMRSLFSVDVTFKDTMSGQQWICLQGKDEELQRQAQGEWGEWGDCSPTCGIGQRSREGCKKQVKAEKTCPPGHQTTETEDCRSTVYCSLSSFNTQAPTSSSLAMSSTLYIMTSSATLAPLLSRSPLVLTSSALVMTSTSAEVMSSTQFNQVLQRRRRSAASSTTASKSKKSKTASKSKSIKGEWGVWGACSPTCGSGQKSREGCKKKVKKGSSTCKSIDVTKQTKDCSNTACILSSVITQALSSPIEKTSIVMIAPTSLPLALTSSSYLTTPSVVLSPLISSSTLTSSAPVVTVSSSQFNQVLQSSKAASRLLTSSITESTPGLITSNNMISSLVITSNQVSESTPGQITSNIMTSSLMMTSTFVSVMSPTKSNQVSHKSLSTNQQPESTPGLMTSNIMTSSLAMTPLVMTSSSVSVMSPTKSNQVPHKSLSSRQAYFNTAKKDWVLHNHVIKDIWTPSEITCAMYCLREQNCQSFNFKCTAKDSIRVKNANKIKNPNCQLNSAKHSAHPRDFSPKKGFCYFYLI</sequence>
<name>A0A9X0D9M6_9CNID</name>
<dbReference type="EMBL" id="MU825401">
    <property type="protein sequence ID" value="KAJ7392442.1"/>
    <property type="molecule type" value="Genomic_DNA"/>
</dbReference>
<dbReference type="Gene3D" id="2.20.100.10">
    <property type="entry name" value="Thrombospondin type-1 (TSP1) repeat"/>
    <property type="match status" value="1"/>
</dbReference>